<dbReference type="Gene3D" id="3.40.367.20">
    <property type="match status" value="1"/>
</dbReference>
<dbReference type="GO" id="GO:0008865">
    <property type="term" value="F:fructokinase activity"/>
    <property type="evidence" value="ECO:0007669"/>
    <property type="project" value="TreeGrafter"/>
</dbReference>
<dbReference type="EC" id="2.7.1.-" evidence="12"/>
<comment type="catalytic activity">
    <reaction evidence="9">
        <text>a D-hexose + ATP = a D-hexose 6-phosphate + ADP + H(+)</text>
        <dbReference type="Rhea" id="RHEA:22740"/>
        <dbReference type="ChEBI" id="CHEBI:4194"/>
        <dbReference type="ChEBI" id="CHEBI:15378"/>
        <dbReference type="ChEBI" id="CHEBI:30616"/>
        <dbReference type="ChEBI" id="CHEBI:229467"/>
        <dbReference type="ChEBI" id="CHEBI:456216"/>
        <dbReference type="EC" id="2.7.1.1"/>
    </reaction>
    <physiologicalReaction direction="left-to-right" evidence="9">
        <dbReference type="Rhea" id="RHEA:22741"/>
    </physiologicalReaction>
</comment>
<dbReference type="GO" id="GO:0004340">
    <property type="term" value="F:glucokinase activity"/>
    <property type="evidence" value="ECO:0007669"/>
    <property type="project" value="TreeGrafter"/>
</dbReference>
<dbReference type="OrthoDB" id="419537at2759"/>
<dbReference type="InterPro" id="IPR022672">
    <property type="entry name" value="Hexokinase_N"/>
</dbReference>
<dbReference type="Proteomes" id="UP000479710">
    <property type="component" value="Unassembled WGS sequence"/>
</dbReference>
<dbReference type="GO" id="GO:0005524">
    <property type="term" value="F:ATP binding"/>
    <property type="evidence" value="ECO:0007669"/>
    <property type="project" value="UniProtKB-UniRule"/>
</dbReference>
<accession>A0A6G1EHP5</accession>
<evidence type="ECO:0000256" key="1">
    <source>
        <dbReference type="ARBA" id="ARBA00004888"/>
    </source>
</evidence>
<evidence type="ECO:0000256" key="8">
    <source>
        <dbReference type="ARBA" id="ARBA00023152"/>
    </source>
</evidence>
<dbReference type="AlphaFoldDB" id="A0A6G1EHP5"/>
<keyword evidence="4 12" id="KW-0808">Transferase</keyword>
<dbReference type="PANTHER" id="PTHR19443">
    <property type="entry name" value="HEXOKINASE"/>
    <property type="match status" value="1"/>
</dbReference>
<evidence type="ECO:0000256" key="5">
    <source>
        <dbReference type="ARBA" id="ARBA00022741"/>
    </source>
</evidence>
<evidence type="ECO:0000256" key="4">
    <source>
        <dbReference type="ARBA" id="ARBA00022679"/>
    </source>
</evidence>
<dbReference type="PROSITE" id="PS51748">
    <property type="entry name" value="HEXOKINASE_2"/>
    <property type="match status" value="1"/>
</dbReference>
<dbReference type="EMBL" id="SPHZ02000003">
    <property type="protein sequence ID" value="KAF0924257.1"/>
    <property type="molecule type" value="Genomic_DNA"/>
</dbReference>
<dbReference type="GO" id="GO:0006096">
    <property type="term" value="P:glycolytic process"/>
    <property type="evidence" value="ECO:0007669"/>
    <property type="project" value="UniProtKB-UniPathway"/>
</dbReference>
<comment type="catalytic activity">
    <reaction evidence="11">
        <text>D-glucose + ATP = D-glucose 6-phosphate + ADP + H(+)</text>
        <dbReference type="Rhea" id="RHEA:17825"/>
        <dbReference type="ChEBI" id="CHEBI:4167"/>
        <dbReference type="ChEBI" id="CHEBI:15378"/>
        <dbReference type="ChEBI" id="CHEBI:30616"/>
        <dbReference type="ChEBI" id="CHEBI:61548"/>
        <dbReference type="ChEBI" id="CHEBI:456216"/>
        <dbReference type="EC" id="2.7.1.1"/>
    </reaction>
    <physiologicalReaction direction="left-to-right" evidence="11">
        <dbReference type="Rhea" id="RHEA:17826"/>
    </physiologicalReaction>
</comment>
<reference evidence="16 17" key="1">
    <citation type="submission" date="2019-11" db="EMBL/GenBank/DDBJ databases">
        <title>Whole genome sequence of Oryza granulata.</title>
        <authorList>
            <person name="Li W."/>
        </authorList>
    </citation>
    <scope>NUCLEOTIDE SEQUENCE [LARGE SCALE GENOMIC DNA]</scope>
    <source>
        <strain evidence="17">cv. Menghai</strain>
        <tissue evidence="16">Leaf</tissue>
    </source>
</reference>
<evidence type="ECO:0000313" key="17">
    <source>
        <dbReference type="Proteomes" id="UP000479710"/>
    </source>
</evidence>
<gene>
    <name evidence="16" type="ORF">E2562_009964</name>
</gene>
<evidence type="ECO:0000313" key="16">
    <source>
        <dbReference type="EMBL" id="KAF0924257.1"/>
    </source>
</evidence>
<evidence type="ECO:0000256" key="2">
    <source>
        <dbReference type="ARBA" id="ARBA00005028"/>
    </source>
</evidence>
<evidence type="ECO:0000256" key="11">
    <source>
        <dbReference type="ARBA" id="ARBA00048160"/>
    </source>
</evidence>
<dbReference type="InterPro" id="IPR001312">
    <property type="entry name" value="Hexokinase"/>
</dbReference>
<sequence>MAVEMHAGLASEGGSKLKMIISYADALPSGKPSSSDCNVEWLRIDVTGREGAIYALDLGGTNFRVLRIQLGGKEGRVIKQEHDEISIPPHLMTGGSNELFDFIASALAKFVASEGEDFHLAEGRQREFGFTFSFPVKQTSIASGTLIKWTKGFSIDEMVSEDAVTELSKALERQGLDMKIMALGHWLVGDMMIMMSLLLLYLVRVLMQHMWNVPMQFLNGMTSCPSQEKWTPYMSMMQCDKSPNLRIVGAKMKDILGVQSTSLKTRRLVVDICDIVAKRAARLAASGIHGILKKLGRNIPSTDKKRVVIAIDSGLYEHYSIFSECLESTLRDMLGEEDTSSLVIKLAKDGSGIGAALLAAAHSQYREADEL</sequence>
<evidence type="ECO:0000259" key="15">
    <source>
        <dbReference type="Pfam" id="PF03727"/>
    </source>
</evidence>
<evidence type="ECO:0000256" key="13">
    <source>
        <dbReference type="SAM" id="Phobius"/>
    </source>
</evidence>
<dbReference type="GO" id="GO:0005536">
    <property type="term" value="F:D-glucose binding"/>
    <property type="evidence" value="ECO:0007669"/>
    <property type="project" value="InterPro"/>
</dbReference>
<evidence type="ECO:0000256" key="12">
    <source>
        <dbReference type="RuleBase" id="RU362007"/>
    </source>
</evidence>
<evidence type="ECO:0000259" key="14">
    <source>
        <dbReference type="Pfam" id="PF00349"/>
    </source>
</evidence>
<dbReference type="InterPro" id="IPR043129">
    <property type="entry name" value="ATPase_NBD"/>
</dbReference>
<comment type="catalytic activity">
    <reaction evidence="10">
        <text>D-fructose + ATP = D-fructose 6-phosphate + ADP + H(+)</text>
        <dbReference type="Rhea" id="RHEA:16125"/>
        <dbReference type="ChEBI" id="CHEBI:15378"/>
        <dbReference type="ChEBI" id="CHEBI:30616"/>
        <dbReference type="ChEBI" id="CHEBI:37721"/>
        <dbReference type="ChEBI" id="CHEBI:61527"/>
        <dbReference type="ChEBI" id="CHEBI:456216"/>
        <dbReference type="EC" id="2.7.1.1"/>
    </reaction>
    <physiologicalReaction direction="left-to-right" evidence="10">
        <dbReference type="Rhea" id="RHEA:16126"/>
    </physiologicalReaction>
</comment>
<dbReference type="GO" id="GO:0006006">
    <property type="term" value="P:glucose metabolic process"/>
    <property type="evidence" value="ECO:0007669"/>
    <property type="project" value="TreeGrafter"/>
</dbReference>
<dbReference type="FunFam" id="3.30.420.40:FF:000034">
    <property type="entry name" value="Phosphotransferase"/>
    <property type="match status" value="1"/>
</dbReference>
<protein>
    <recommendedName>
        <fullName evidence="12">Phosphotransferase</fullName>
        <ecNumber evidence="12">2.7.1.-</ecNumber>
    </recommendedName>
</protein>
<keyword evidence="13" id="KW-1133">Transmembrane helix</keyword>
<dbReference type="UniPathway" id="UPA00242"/>
<dbReference type="PRINTS" id="PR00475">
    <property type="entry name" value="HEXOKINASE"/>
</dbReference>
<proteinExistence type="inferred from homology"/>
<dbReference type="PANTHER" id="PTHR19443:SF16">
    <property type="entry name" value="HEXOKINASE TYPE 1-RELATED"/>
    <property type="match status" value="1"/>
</dbReference>
<feature type="transmembrane region" description="Helical" evidence="13">
    <location>
        <begin position="183"/>
        <end position="203"/>
    </location>
</feature>
<keyword evidence="8 12" id="KW-0324">Glycolysis</keyword>
<name>A0A6G1EHP5_9ORYZ</name>
<dbReference type="Pfam" id="PF03727">
    <property type="entry name" value="Hexokinase_2"/>
    <property type="match status" value="1"/>
</dbReference>
<keyword evidence="5 12" id="KW-0547">Nucleotide-binding</keyword>
<dbReference type="GO" id="GO:0005829">
    <property type="term" value="C:cytosol"/>
    <property type="evidence" value="ECO:0007669"/>
    <property type="project" value="TreeGrafter"/>
</dbReference>
<dbReference type="InterPro" id="IPR022673">
    <property type="entry name" value="Hexokinase_C"/>
</dbReference>
<evidence type="ECO:0000256" key="9">
    <source>
        <dbReference type="ARBA" id="ARBA00044613"/>
    </source>
</evidence>
<organism evidence="16 17">
    <name type="scientific">Oryza meyeriana var. granulata</name>
    <dbReference type="NCBI Taxonomy" id="110450"/>
    <lineage>
        <taxon>Eukaryota</taxon>
        <taxon>Viridiplantae</taxon>
        <taxon>Streptophyta</taxon>
        <taxon>Embryophyta</taxon>
        <taxon>Tracheophyta</taxon>
        <taxon>Spermatophyta</taxon>
        <taxon>Magnoliopsida</taxon>
        <taxon>Liliopsida</taxon>
        <taxon>Poales</taxon>
        <taxon>Poaceae</taxon>
        <taxon>BOP clade</taxon>
        <taxon>Oryzoideae</taxon>
        <taxon>Oryzeae</taxon>
        <taxon>Oryzinae</taxon>
        <taxon>Oryza</taxon>
        <taxon>Oryza meyeriana</taxon>
    </lineage>
</organism>
<comment type="pathway">
    <text evidence="2">Carbohydrate metabolism; hexose metabolism.</text>
</comment>
<dbReference type="GO" id="GO:0001678">
    <property type="term" value="P:intracellular glucose homeostasis"/>
    <property type="evidence" value="ECO:0007669"/>
    <property type="project" value="InterPro"/>
</dbReference>
<dbReference type="Pfam" id="PF00349">
    <property type="entry name" value="Hexokinase_1"/>
    <property type="match status" value="1"/>
</dbReference>
<comment type="pathway">
    <text evidence="1">Carbohydrate degradation; glycolysis; D-glyceraldehyde 3-phosphate and glycerone phosphate from D-glucose: step 1/4.</text>
</comment>
<comment type="caution">
    <text evidence="16">The sequence shown here is derived from an EMBL/GenBank/DDBJ whole genome shotgun (WGS) entry which is preliminary data.</text>
</comment>
<evidence type="ECO:0000256" key="10">
    <source>
        <dbReference type="ARBA" id="ARBA00047905"/>
    </source>
</evidence>
<keyword evidence="13" id="KW-0812">Transmembrane</keyword>
<evidence type="ECO:0000256" key="3">
    <source>
        <dbReference type="ARBA" id="ARBA00009225"/>
    </source>
</evidence>
<dbReference type="Gene3D" id="3.30.420.40">
    <property type="match status" value="1"/>
</dbReference>
<dbReference type="UniPathway" id="UPA00109">
    <property type="reaction ID" value="UER00180"/>
</dbReference>
<keyword evidence="13" id="KW-0472">Membrane</keyword>
<keyword evidence="17" id="KW-1185">Reference proteome</keyword>
<dbReference type="SUPFAM" id="SSF53067">
    <property type="entry name" value="Actin-like ATPase domain"/>
    <property type="match status" value="2"/>
</dbReference>
<keyword evidence="6 12" id="KW-0418">Kinase</keyword>
<keyword evidence="7 12" id="KW-0067">ATP-binding</keyword>
<feature type="domain" description="Hexokinase C-terminal" evidence="15">
    <location>
        <begin position="229"/>
        <end position="360"/>
    </location>
</feature>
<evidence type="ECO:0000256" key="7">
    <source>
        <dbReference type="ARBA" id="ARBA00022840"/>
    </source>
</evidence>
<feature type="domain" description="Hexokinase N-terminal" evidence="14">
    <location>
        <begin position="1"/>
        <end position="191"/>
    </location>
</feature>
<dbReference type="GO" id="GO:0005739">
    <property type="term" value="C:mitochondrion"/>
    <property type="evidence" value="ECO:0007669"/>
    <property type="project" value="TreeGrafter"/>
</dbReference>
<comment type="similarity">
    <text evidence="3 12">Belongs to the hexokinase family.</text>
</comment>
<evidence type="ECO:0000256" key="6">
    <source>
        <dbReference type="ARBA" id="ARBA00022777"/>
    </source>
</evidence>